<evidence type="ECO:0000313" key="2">
    <source>
        <dbReference type="EMBL" id="SDE76534.1"/>
    </source>
</evidence>
<feature type="transmembrane region" description="Helical" evidence="1">
    <location>
        <begin position="39"/>
        <end position="57"/>
    </location>
</feature>
<evidence type="ECO:0000256" key="1">
    <source>
        <dbReference type="SAM" id="Phobius"/>
    </source>
</evidence>
<keyword evidence="3" id="KW-1185">Reference proteome</keyword>
<organism evidence="2 3">
    <name type="scientific">Terriglobus roseus</name>
    <dbReference type="NCBI Taxonomy" id="392734"/>
    <lineage>
        <taxon>Bacteria</taxon>
        <taxon>Pseudomonadati</taxon>
        <taxon>Acidobacteriota</taxon>
        <taxon>Terriglobia</taxon>
        <taxon>Terriglobales</taxon>
        <taxon>Acidobacteriaceae</taxon>
        <taxon>Terriglobus</taxon>
    </lineage>
</organism>
<keyword evidence="1" id="KW-0472">Membrane</keyword>
<name>A0A1G7FKZ2_9BACT</name>
<proteinExistence type="predicted"/>
<reference evidence="2 3" key="1">
    <citation type="submission" date="2016-10" db="EMBL/GenBank/DDBJ databases">
        <authorList>
            <person name="de Groot N.N."/>
        </authorList>
    </citation>
    <scope>NUCLEOTIDE SEQUENCE [LARGE SCALE GENOMIC DNA]</scope>
    <source>
        <strain evidence="2 3">GAS232</strain>
    </source>
</reference>
<dbReference type="AlphaFoldDB" id="A0A1G7FKZ2"/>
<gene>
    <name evidence="2" type="ORF">SAMN05444167_0376</name>
</gene>
<dbReference type="EMBL" id="LT629690">
    <property type="protein sequence ID" value="SDE76534.1"/>
    <property type="molecule type" value="Genomic_DNA"/>
</dbReference>
<feature type="transmembrane region" description="Helical" evidence="1">
    <location>
        <begin position="64"/>
        <end position="84"/>
    </location>
</feature>
<feature type="transmembrane region" description="Helical" evidence="1">
    <location>
        <begin position="90"/>
        <end position="109"/>
    </location>
</feature>
<keyword evidence="1" id="KW-0812">Transmembrane</keyword>
<protein>
    <recommendedName>
        <fullName evidence="4">Small multidrug resistance family-3 protein</fullName>
    </recommendedName>
</protein>
<accession>A0A1G7FKZ2</accession>
<evidence type="ECO:0000313" key="3">
    <source>
        <dbReference type="Proteomes" id="UP000182427"/>
    </source>
</evidence>
<keyword evidence="1" id="KW-1133">Transmembrane helix</keyword>
<evidence type="ECO:0008006" key="4">
    <source>
        <dbReference type="Google" id="ProtNLM"/>
    </source>
</evidence>
<sequence length="110" mass="11906">MNCMKVFLFVLMATIFEAVGDAVIRIAIAAPRPHMRIGFYLLGTVLLALYGTSLNLAPVEFATVTGLYIATLFVVFQITNYVLLHTAPTLPVMVGGSLIVAGGLTVYLWK</sequence>
<dbReference type="Proteomes" id="UP000182427">
    <property type="component" value="Chromosome I"/>
</dbReference>